<gene>
    <name evidence="2" type="ORF">FN976_12345</name>
</gene>
<sequence>MTHQYKNQAQDKQAALSGKVENDFNKQGQQKPTQKNEGQRTPLSRHDRESQIGNNQSQARRGAPNQGNKAGPR</sequence>
<accession>A0A562ZR83</accession>
<feature type="compositionally biased region" description="Polar residues" evidence="1">
    <location>
        <begin position="25"/>
        <end position="42"/>
    </location>
</feature>
<evidence type="ECO:0000313" key="2">
    <source>
        <dbReference type="EMBL" id="TWO71102.1"/>
    </source>
</evidence>
<organism evidence="2 3">
    <name type="scientific">Caenimonas sedimenti</name>
    <dbReference type="NCBI Taxonomy" id="2596921"/>
    <lineage>
        <taxon>Bacteria</taxon>
        <taxon>Pseudomonadati</taxon>
        <taxon>Pseudomonadota</taxon>
        <taxon>Betaproteobacteria</taxon>
        <taxon>Burkholderiales</taxon>
        <taxon>Comamonadaceae</taxon>
        <taxon>Caenimonas</taxon>
    </lineage>
</organism>
<feature type="region of interest" description="Disordered" evidence="1">
    <location>
        <begin position="1"/>
        <end position="73"/>
    </location>
</feature>
<comment type="caution">
    <text evidence="2">The sequence shown here is derived from an EMBL/GenBank/DDBJ whole genome shotgun (WGS) entry which is preliminary data.</text>
</comment>
<dbReference type="AlphaFoldDB" id="A0A562ZR83"/>
<name>A0A562ZR83_9BURK</name>
<evidence type="ECO:0000256" key="1">
    <source>
        <dbReference type="SAM" id="MobiDB-lite"/>
    </source>
</evidence>
<reference evidence="2 3" key="1">
    <citation type="submission" date="2019-07" db="EMBL/GenBank/DDBJ databases">
        <title>Caenimonas sedimenti sp. nov., isolated from activated sludge.</title>
        <authorList>
            <person name="Xu J."/>
        </authorList>
    </citation>
    <scope>NUCLEOTIDE SEQUENCE [LARGE SCALE GENOMIC DNA]</scope>
    <source>
        <strain evidence="2 3">HX-9-20</strain>
    </source>
</reference>
<feature type="compositionally biased region" description="Polar residues" evidence="1">
    <location>
        <begin position="1"/>
        <end position="11"/>
    </location>
</feature>
<proteinExistence type="predicted"/>
<dbReference type="Proteomes" id="UP000318199">
    <property type="component" value="Unassembled WGS sequence"/>
</dbReference>
<dbReference type="RefSeq" id="WP_145893332.1">
    <property type="nucleotide sequence ID" value="NZ_VOBQ01000009.1"/>
</dbReference>
<keyword evidence="3" id="KW-1185">Reference proteome</keyword>
<protein>
    <submittedName>
        <fullName evidence="2">Uncharacterized protein</fullName>
    </submittedName>
</protein>
<evidence type="ECO:0000313" key="3">
    <source>
        <dbReference type="Proteomes" id="UP000318199"/>
    </source>
</evidence>
<dbReference type="EMBL" id="VOBQ01000009">
    <property type="protein sequence ID" value="TWO71102.1"/>
    <property type="molecule type" value="Genomic_DNA"/>
</dbReference>
<dbReference type="OrthoDB" id="8912009at2"/>